<protein>
    <submittedName>
        <fullName evidence="1">Uncharacterized protein</fullName>
    </submittedName>
</protein>
<organism evidence="1">
    <name type="scientific">candidate division CPR3 bacterium</name>
    <dbReference type="NCBI Taxonomy" id="2268181"/>
    <lineage>
        <taxon>Bacteria</taxon>
        <taxon>Bacteria division CPR3</taxon>
    </lineage>
</organism>
<dbReference type="EMBL" id="DRHL01000059">
    <property type="protein sequence ID" value="HEB13550.1"/>
    <property type="molecule type" value="Genomic_DNA"/>
</dbReference>
<reference evidence="1" key="1">
    <citation type="journal article" date="2020" name="mSystems">
        <title>Genome- and Community-Level Interaction Insights into Carbon Utilization and Element Cycling Functions of Hydrothermarchaeota in Hydrothermal Sediment.</title>
        <authorList>
            <person name="Zhou Z."/>
            <person name="Liu Y."/>
            <person name="Xu W."/>
            <person name="Pan J."/>
            <person name="Luo Z.H."/>
            <person name="Li M."/>
        </authorList>
    </citation>
    <scope>NUCLEOTIDE SEQUENCE [LARGE SCALE GENOMIC DNA]</scope>
    <source>
        <strain evidence="1">HyVt-369</strain>
    </source>
</reference>
<gene>
    <name evidence="1" type="ORF">ENI13_01065</name>
</gene>
<proteinExistence type="predicted"/>
<accession>A0A7C1NJQ4</accession>
<name>A0A7C1NJQ4_UNCC3</name>
<evidence type="ECO:0000313" key="1">
    <source>
        <dbReference type="EMBL" id="HEB13550.1"/>
    </source>
</evidence>
<comment type="caution">
    <text evidence="1">The sequence shown here is derived from an EMBL/GenBank/DDBJ whole genome shotgun (WGS) entry which is preliminary data.</text>
</comment>
<dbReference type="AlphaFoldDB" id="A0A7C1NJQ4"/>
<sequence>MKAIIRRGKHKGREVEISQWCNDWFTVNTGDPMIDRKPFSPTSLAFNVQGLDKIREHKNNGMLFNWFEIVDIRGFGEYFFSFKKRKFV</sequence>
<dbReference type="Proteomes" id="UP000885695">
    <property type="component" value="Unassembled WGS sequence"/>
</dbReference>